<proteinExistence type="predicted"/>
<reference evidence="1 2" key="1">
    <citation type="journal article" date="2020" name="Nat. Food">
        <title>A phased Vanilla planifolia genome enables genetic improvement of flavour and production.</title>
        <authorList>
            <person name="Hasing T."/>
            <person name="Tang H."/>
            <person name="Brym M."/>
            <person name="Khazi F."/>
            <person name="Huang T."/>
            <person name="Chambers A.H."/>
        </authorList>
    </citation>
    <scope>NUCLEOTIDE SEQUENCE [LARGE SCALE GENOMIC DNA]</scope>
    <source>
        <tissue evidence="1">Leaf</tissue>
    </source>
</reference>
<gene>
    <name evidence="1" type="ORF">HPP92_020583</name>
</gene>
<keyword evidence="2" id="KW-1185">Reference proteome</keyword>
<dbReference type="AlphaFoldDB" id="A0A835UIM2"/>
<dbReference type="OrthoDB" id="7763451at2759"/>
<sequence>MGGLFNKRYGGLKTEELNGMGRFSACPTLCSAEFCFGVRRRYMRLDSIRGEHRDCDRLSRLLKQLLKIFFVEMQKELVDEKGATTMTVEVVWEVEVGFCYRMGLGGEVNEVELVSIEKTSAFLLADSREVGDGIEGDRLPAEGDLSCEGLSKLSLSKWISVGEAMKVEFLSIEKICAFLTVSGGR</sequence>
<protein>
    <submittedName>
        <fullName evidence="1">Uncharacterized protein</fullName>
    </submittedName>
</protein>
<organism evidence="1 2">
    <name type="scientific">Vanilla planifolia</name>
    <name type="common">Vanilla</name>
    <dbReference type="NCBI Taxonomy" id="51239"/>
    <lineage>
        <taxon>Eukaryota</taxon>
        <taxon>Viridiplantae</taxon>
        <taxon>Streptophyta</taxon>
        <taxon>Embryophyta</taxon>
        <taxon>Tracheophyta</taxon>
        <taxon>Spermatophyta</taxon>
        <taxon>Magnoliopsida</taxon>
        <taxon>Liliopsida</taxon>
        <taxon>Asparagales</taxon>
        <taxon>Orchidaceae</taxon>
        <taxon>Vanilloideae</taxon>
        <taxon>Vanilleae</taxon>
        <taxon>Vanilla</taxon>
    </lineage>
</organism>
<dbReference type="EMBL" id="JADCNL010000010">
    <property type="protein sequence ID" value="KAG0464514.1"/>
    <property type="molecule type" value="Genomic_DNA"/>
</dbReference>
<comment type="caution">
    <text evidence="1">The sequence shown here is derived from an EMBL/GenBank/DDBJ whole genome shotgun (WGS) entry which is preliminary data.</text>
</comment>
<name>A0A835UIM2_VANPL</name>
<evidence type="ECO:0000313" key="2">
    <source>
        <dbReference type="Proteomes" id="UP000636800"/>
    </source>
</evidence>
<accession>A0A835UIM2</accession>
<dbReference type="Proteomes" id="UP000636800">
    <property type="component" value="Chromosome 10"/>
</dbReference>
<evidence type="ECO:0000313" key="1">
    <source>
        <dbReference type="EMBL" id="KAG0464514.1"/>
    </source>
</evidence>